<sequence length="147" mass="17632">MEILNKVAYSFMLVLVIALMSSTTTRPVSGLFIGKTYVYIINNLGPNIKFNYHCKSADDDLGERSLNFNEEWHWKFQTNWFDTTLFWCNMWWTDTNGRQVSGSTDIYKAKRDETKCYRRCRYYVKADGIYRYNSVMYRLDLLYTWPQ</sequence>
<dbReference type="GO" id="GO:0005576">
    <property type="term" value="C:extracellular region"/>
    <property type="evidence" value="ECO:0007669"/>
    <property type="project" value="UniProtKB-SubCell"/>
</dbReference>
<dbReference type="InterPro" id="IPR010264">
    <property type="entry name" value="Self-incomp_S1"/>
</dbReference>
<evidence type="ECO:0000256" key="3">
    <source>
        <dbReference type="ARBA" id="ARBA00022471"/>
    </source>
</evidence>
<evidence type="ECO:0000313" key="7">
    <source>
        <dbReference type="EMBL" id="PIA27959.1"/>
    </source>
</evidence>
<keyword evidence="3 6" id="KW-0713">Self-incompatibility</keyword>
<name>A0A2G5CC49_AQUCA</name>
<keyword evidence="5 6" id="KW-0732">Signal</keyword>
<evidence type="ECO:0000313" key="8">
    <source>
        <dbReference type="EMBL" id="PIA28447.1"/>
    </source>
</evidence>
<evidence type="ECO:0000313" key="9">
    <source>
        <dbReference type="EMBL" id="PIA33721.1"/>
    </source>
</evidence>
<proteinExistence type="inferred from homology"/>
<keyword evidence="12" id="KW-1185">Reference proteome</keyword>
<protein>
    <recommendedName>
        <fullName evidence="6">S-protein homolog</fullName>
    </recommendedName>
</protein>
<dbReference type="EMBL" id="KZ305057">
    <property type="protein sequence ID" value="PIA33721.1"/>
    <property type="molecule type" value="Genomic_DNA"/>
</dbReference>
<organism evidence="8 12">
    <name type="scientific">Aquilegia coerulea</name>
    <name type="common">Rocky mountain columbine</name>
    <dbReference type="NCBI Taxonomy" id="218851"/>
    <lineage>
        <taxon>Eukaryota</taxon>
        <taxon>Viridiplantae</taxon>
        <taxon>Streptophyta</taxon>
        <taxon>Embryophyta</taxon>
        <taxon>Tracheophyta</taxon>
        <taxon>Spermatophyta</taxon>
        <taxon>Magnoliopsida</taxon>
        <taxon>Ranunculales</taxon>
        <taxon>Ranunculaceae</taxon>
        <taxon>Thalictroideae</taxon>
        <taxon>Aquilegia</taxon>
    </lineage>
</organism>
<comment type="subcellular location">
    <subcellularLocation>
        <location evidence="1 6">Secreted</location>
    </subcellularLocation>
</comment>
<evidence type="ECO:0000313" key="10">
    <source>
        <dbReference type="EMBL" id="PIA38274.1"/>
    </source>
</evidence>
<dbReference type="STRING" id="218851.A0A2G5CC49"/>
<dbReference type="GO" id="GO:0060320">
    <property type="term" value="P:rejection of self pollen"/>
    <property type="evidence" value="ECO:0007669"/>
    <property type="project" value="UniProtKB-KW"/>
</dbReference>
<evidence type="ECO:0000256" key="4">
    <source>
        <dbReference type="ARBA" id="ARBA00022525"/>
    </source>
</evidence>
<reference evidence="8 12" key="1">
    <citation type="submission" date="2017-09" db="EMBL/GenBank/DDBJ databases">
        <title>WGS assembly of Aquilegia coerulea Goldsmith.</title>
        <authorList>
            <person name="Hodges S."/>
            <person name="Kramer E."/>
            <person name="Nordborg M."/>
            <person name="Tomkins J."/>
            <person name="Borevitz J."/>
            <person name="Derieg N."/>
            <person name="Yan J."/>
            <person name="Mihaltcheva S."/>
            <person name="Hayes R.D."/>
            <person name="Rokhsar D."/>
        </authorList>
    </citation>
    <scope>NUCLEOTIDE SEQUENCE [LARGE SCALE GENOMIC DNA]</scope>
    <source>
        <strain evidence="12">cv. Goldsmith</strain>
    </source>
</reference>
<evidence type="ECO:0000256" key="2">
    <source>
        <dbReference type="ARBA" id="ARBA00005581"/>
    </source>
</evidence>
<evidence type="ECO:0000256" key="6">
    <source>
        <dbReference type="RuleBase" id="RU367044"/>
    </source>
</evidence>
<evidence type="ECO:0000313" key="12">
    <source>
        <dbReference type="Proteomes" id="UP000230069"/>
    </source>
</evidence>
<feature type="chain" id="PRO_5013516545" description="S-protein homolog" evidence="6">
    <location>
        <begin position="31"/>
        <end position="147"/>
    </location>
</feature>
<accession>A0A2G5CC49</accession>
<dbReference type="Proteomes" id="UP000230069">
    <property type="component" value="Unassembled WGS sequence"/>
</dbReference>
<dbReference type="OrthoDB" id="1900999at2759"/>
<evidence type="ECO:0000256" key="5">
    <source>
        <dbReference type="ARBA" id="ARBA00022729"/>
    </source>
</evidence>
<dbReference type="PANTHER" id="PTHR31232">
    <property type="match status" value="1"/>
</dbReference>
<keyword evidence="4 6" id="KW-0964">Secreted</keyword>
<dbReference type="EMBL" id="KZ305086">
    <property type="protein sequence ID" value="PIA28447.1"/>
    <property type="molecule type" value="Genomic_DNA"/>
</dbReference>
<evidence type="ECO:0000256" key="1">
    <source>
        <dbReference type="ARBA" id="ARBA00004613"/>
    </source>
</evidence>
<comment type="similarity">
    <text evidence="2 6">Belongs to the plant self-incompatibility (S1) protein family.</text>
</comment>
<dbReference type="EMBL" id="KZ305045">
    <property type="protein sequence ID" value="PIA38274.1"/>
    <property type="molecule type" value="Genomic_DNA"/>
</dbReference>
<dbReference type="Pfam" id="PF05938">
    <property type="entry name" value="Self-incomp_S1"/>
    <property type="match status" value="1"/>
</dbReference>
<evidence type="ECO:0000313" key="11">
    <source>
        <dbReference type="EMBL" id="PIA55570.1"/>
    </source>
</evidence>
<dbReference type="EMBL" id="KZ305091">
    <property type="protein sequence ID" value="PIA27959.1"/>
    <property type="molecule type" value="Genomic_DNA"/>
</dbReference>
<gene>
    <name evidence="11" type="ORF">AQUCO_00700106v1</name>
    <name evidence="10" type="ORF">AQUCO_02800152v1</name>
    <name evidence="9" type="ORF">AQUCO_04000050v1</name>
    <name evidence="8" type="ORF">AQUCO_06900012v1</name>
    <name evidence="7" type="ORF">AQUCO_07400064v1</name>
</gene>
<dbReference type="PANTHER" id="PTHR31232:SF18">
    <property type="entry name" value="S-PROTEIN HOMOLOG"/>
    <property type="match status" value="1"/>
</dbReference>
<dbReference type="EMBL" id="KZ305024">
    <property type="protein sequence ID" value="PIA55570.1"/>
    <property type="molecule type" value="Genomic_DNA"/>
</dbReference>
<feature type="signal peptide" evidence="6">
    <location>
        <begin position="1"/>
        <end position="30"/>
    </location>
</feature>
<dbReference type="AlphaFoldDB" id="A0A2G5CC49"/>